<reference evidence="3 4" key="2">
    <citation type="submission" date="2014-09" db="EMBL/GenBank/DDBJ databases">
        <authorList>
            <consortium name="NBRP consortium"/>
            <person name="Sawabe T."/>
            <person name="Meirelles P."/>
            <person name="Nakanishi M."/>
            <person name="Sayaka M."/>
            <person name="Hattori M."/>
            <person name="Ohkuma M."/>
        </authorList>
    </citation>
    <scope>NUCLEOTIDE SEQUENCE [LARGE SCALE GENOMIC DNA]</scope>
    <source>
        <strain evidence="4">JCM19235</strain>
    </source>
</reference>
<dbReference type="CDD" id="cd07012">
    <property type="entry name" value="PBP2_Bug_TTT"/>
    <property type="match status" value="1"/>
</dbReference>
<dbReference type="InterPro" id="IPR042100">
    <property type="entry name" value="Bug_dom1"/>
</dbReference>
<evidence type="ECO:0000313" key="3">
    <source>
        <dbReference type="EMBL" id="GAL20575.1"/>
    </source>
</evidence>
<comment type="caution">
    <text evidence="3">The sequence shown here is derived from an EMBL/GenBank/DDBJ whole genome shotgun (WGS) entry which is preliminary data.</text>
</comment>
<dbReference type="PIRSF" id="PIRSF017082">
    <property type="entry name" value="YflP"/>
    <property type="match status" value="1"/>
</dbReference>
<feature type="chain" id="PRO_5001862848" evidence="2">
    <location>
        <begin position="25"/>
        <end position="321"/>
    </location>
</feature>
<proteinExistence type="inferred from homology"/>
<evidence type="ECO:0000256" key="1">
    <source>
        <dbReference type="ARBA" id="ARBA00006987"/>
    </source>
</evidence>
<dbReference type="Gene3D" id="3.40.190.10">
    <property type="entry name" value="Periplasmic binding protein-like II"/>
    <property type="match status" value="1"/>
</dbReference>
<feature type="signal peptide" evidence="2">
    <location>
        <begin position="1"/>
        <end position="24"/>
    </location>
</feature>
<dbReference type="EMBL" id="BBMR01000006">
    <property type="protein sequence ID" value="GAL20575.1"/>
    <property type="molecule type" value="Genomic_DNA"/>
</dbReference>
<protein>
    <submittedName>
        <fullName evidence="3">Tricarboxylate transport protein TctC</fullName>
    </submittedName>
</protein>
<dbReference type="Proteomes" id="UP000029228">
    <property type="component" value="Unassembled WGS sequence"/>
</dbReference>
<gene>
    <name evidence="3" type="ORF">JCM19235_3577</name>
</gene>
<accession>A0A090RYQ0</accession>
<evidence type="ECO:0000313" key="4">
    <source>
        <dbReference type="Proteomes" id="UP000029228"/>
    </source>
</evidence>
<dbReference type="PANTHER" id="PTHR42928">
    <property type="entry name" value="TRICARBOXYLATE-BINDING PROTEIN"/>
    <property type="match status" value="1"/>
</dbReference>
<dbReference type="SUPFAM" id="SSF53850">
    <property type="entry name" value="Periplasmic binding protein-like II"/>
    <property type="match status" value="1"/>
</dbReference>
<dbReference type="PANTHER" id="PTHR42928:SF3">
    <property type="entry name" value="UPF0065 PROTEIN YFLP"/>
    <property type="match status" value="1"/>
</dbReference>
<dbReference type="Gene3D" id="3.40.190.150">
    <property type="entry name" value="Bordetella uptake gene, domain 1"/>
    <property type="match status" value="1"/>
</dbReference>
<keyword evidence="4" id="KW-1185">Reference proteome</keyword>
<keyword evidence="2" id="KW-0732">Signal</keyword>
<organism evidence="3 4">
    <name type="scientific">Vibrio maritimus</name>
    <dbReference type="NCBI Taxonomy" id="990268"/>
    <lineage>
        <taxon>Bacteria</taxon>
        <taxon>Pseudomonadati</taxon>
        <taxon>Pseudomonadota</taxon>
        <taxon>Gammaproteobacteria</taxon>
        <taxon>Vibrionales</taxon>
        <taxon>Vibrionaceae</taxon>
        <taxon>Vibrio</taxon>
    </lineage>
</organism>
<dbReference type="AlphaFoldDB" id="A0A090RYQ0"/>
<dbReference type="OrthoDB" id="9780943at2"/>
<dbReference type="STRING" id="990268.JCM19235_3577"/>
<dbReference type="InterPro" id="IPR005064">
    <property type="entry name" value="BUG"/>
</dbReference>
<name>A0A090RYQ0_9VIBR</name>
<sequence>MSLLKKFVVLPVMAAVLTSPLTLAKDIDYPTKRLNYTIAFGPGGGNDLMSRTVVDILKKYKLYDRNIRVDNLAGGSGAVGFNHVAQQAGNPYHLTSTSGNFLGTPLVSNTGWTYQDFTPIGLLAQDAMFIVVRADSPYQSAKDFVEHAKQNRVTIGGTGAAGPERVVASLFAESAGFTYDYVPSQDGGGMVTSLTSKSVDAIVANPSEVSGQIKAGNFRPLAYSEAQRSTIYKHVPTFKEQGYDFAFSLPRGVVMPKDVDKDVQQWWVETLQRVVDTPEWKEYLETNSLSGNTVWGDDFAKNLAATNADFERVLTQIGAIK</sequence>
<dbReference type="Pfam" id="PF03401">
    <property type="entry name" value="TctC"/>
    <property type="match status" value="1"/>
</dbReference>
<comment type="similarity">
    <text evidence="1">Belongs to the UPF0065 (bug) family.</text>
</comment>
<reference evidence="3 4" key="1">
    <citation type="submission" date="2014-09" db="EMBL/GenBank/DDBJ databases">
        <title>Vibrio maritimus JCM 19235. (C45) whole genome shotgun sequence.</title>
        <authorList>
            <person name="Sawabe T."/>
            <person name="Meirelles P."/>
            <person name="Nakanishi M."/>
            <person name="Sayaka M."/>
            <person name="Hattori M."/>
            <person name="Ohkuma M."/>
        </authorList>
    </citation>
    <scope>NUCLEOTIDE SEQUENCE [LARGE SCALE GENOMIC DNA]</scope>
    <source>
        <strain evidence="4">JCM19235</strain>
    </source>
</reference>
<evidence type="ECO:0000256" key="2">
    <source>
        <dbReference type="SAM" id="SignalP"/>
    </source>
</evidence>